<dbReference type="RefSeq" id="XP_013227810.1">
    <property type="nucleotide sequence ID" value="XM_013372356.1"/>
</dbReference>
<dbReference type="Proteomes" id="UP000030747">
    <property type="component" value="Unassembled WGS sequence"/>
</dbReference>
<accession>U6KL40</accession>
<feature type="signal peptide" evidence="1">
    <location>
        <begin position="1"/>
        <end position="19"/>
    </location>
</feature>
<dbReference type="VEuPathDB" id="ToxoDB:ETH_00004825"/>
<gene>
    <name evidence="2" type="ORF">ETH_00004825</name>
</gene>
<proteinExistence type="predicted"/>
<protein>
    <submittedName>
        <fullName evidence="2">Uncharacterized protein</fullName>
    </submittedName>
</protein>
<reference evidence="2" key="2">
    <citation type="submission" date="2013-10" db="EMBL/GenBank/DDBJ databases">
        <authorList>
            <person name="Aslett M."/>
        </authorList>
    </citation>
    <scope>NUCLEOTIDE SEQUENCE [LARGE SCALE GENOMIC DNA]</scope>
    <source>
        <strain evidence="2">Houghton</strain>
    </source>
</reference>
<dbReference type="OrthoDB" id="346829at2759"/>
<sequence length="201" mass="22144">MPLLLSARTSLFLLRICSGSPSSCFAEVLCEPLEDVLDCMWANDHNDLIAVMLRAGLFLVQTTRQGVSPSSLFGFDSNKKLITGSVCLVDFRNLCASAVCLPTMLRRKITEEQHVQFSTFDAQPLLQMRQLLEACRTGTQDRGFVVSLQQAATLAASFSHSTLWRLLAKAALELEELEIAEEALVRSVTMPQTQAFCLAGQ</sequence>
<keyword evidence="1" id="KW-0732">Signal</keyword>
<feature type="chain" id="PRO_5004673520" evidence="1">
    <location>
        <begin position="20"/>
        <end position="201"/>
    </location>
</feature>
<reference evidence="2" key="1">
    <citation type="submission" date="2013-10" db="EMBL/GenBank/DDBJ databases">
        <title>Genomic analysis of the causative agents of coccidiosis in chickens.</title>
        <authorList>
            <person name="Reid A.J."/>
            <person name="Blake D."/>
            <person name="Billington K."/>
            <person name="Browne H."/>
            <person name="Dunn M."/>
            <person name="Hung S."/>
            <person name="Kawahara F."/>
            <person name="Miranda-Saavedra D."/>
            <person name="Mourier T."/>
            <person name="Nagra H."/>
            <person name="Otto T.D."/>
            <person name="Rawlings N."/>
            <person name="Sanchez A."/>
            <person name="Sanders M."/>
            <person name="Subramaniam C."/>
            <person name="Tay Y."/>
            <person name="Dear P."/>
            <person name="Doerig C."/>
            <person name="Gruber A."/>
            <person name="Parkinson J."/>
            <person name="Shirley M."/>
            <person name="Wan K.L."/>
            <person name="Berriman M."/>
            <person name="Tomley F."/>
            <person name="Pain A."/>
        </authorList>
    </citation>
    <scope>NUCLEOTIDE SEQUENCE [LARGE SCALE GENOMIC DNA]</scope>
    <source>
        <strain evidence="2">Houghton</strain>
    </source>
</reference>
<organism evidence="2 3">
    <name type="scientific">Eimeria tenella</name>
    <name type="common">Coccidian parasite</name>
    <dbReference type="NCBI Taxonomy" id="5802"/>
    <lineage>
        <taxon>Eukaryota</taxon>
        <taxon>Sar</taxon>
        <taxon>Alveolata</taxon>
        <taxon>Apicomplexa</taxon>
        <taxon>Conoidasida</taxon>
        <taxon>Coccidia</taxon>
        <taxon>Eucoccidiorida</taxon>
        <taxon>Eimeriorina</taxon>
        <taxon>Eimeriidae</taxon>
        <taxon>Eimeria</taxon>
    </lineage>
</organism>
<dbReference type="VEuPathDB" id="ToxoDB:ETH2_0816600"/>
<name>U6KL40_EIMTE</name>
<evidence type="ECO:0000256" key="1">
    <source>
        <dbReference type="SAM" id="SignalP"/>
    </source>
</evidence>
<dbReference type="EMBL" id="HG673746">
    <property type="protein sequence ID" value="CDJ36972.1"/>
    <property type="molecule type" value="Genomic_DNA"/>
</dbReference>
<dbReference type="GeneID" id="25250173"/>
<keyword evidence="3" id="KW-1185">Reference proteome</keyword>
<dbReference type="AlphaFoldDB" id="U6KL40"/>
<evidence type="ECO:0000313" key="3">
    <source>
        <dbReference type="Proteomes" id="UP000030747"/>
    </source>
</evidence>
<evidence type="ECO:0000313" key="2">
    <source>
        <dbReference type="EMBL" id="CDJ36972.1"/>
    </source>
</evidence>